<dbReference type="EMBL" id="CDSF01000112">
    <property type="protein sequence ID" value="CEP01519.1"/>
    <property type="molecule type" value="Genomic_DNA"/>
</dbReference>
<dbReference type="InterPro" id="IPR045113">
    <property type="entry name" value="Rpb7-like"/>
</dbReference>
<keyword evidence="4" id="KW-0804">Transcription</keyword>
<dbReference type="AlphaFoldDB" id="A0A0G4J2C2"/>
<dbReference type="GO" id="GO:0005666">
    <property type="term" value="C:RNA polymerase III complex"/>
    <property type="evidence" value="ECO:0007669"/>
    <property type="project" value="TreeGrafter"/>
</dbReference>
<protein>
    <recommendedName>
        <fullName evidence="5">RNA polymerase III subunit Rpc25 domain-containing protein</fullName>
    </recommendedName>
</protein>
<keyword evidence="7" id="KW-1185">Reference proteome</keyword>
<evidence type="ECO:0000256" key="3">
    <source>
        <dbReference type="ARBA" id="ARBA00022478"/>
    </source>
</evidence>
<comment type="similarity">
    <text evidence="2">Belongs to the eukaryotic RPB7/RPC8 RNA polymerase subunit family.</text>
</comment>
<dbReference type="PANTHER" id="PTHR12709:SF1">
    <property type="entry name" value="DNA-DIRECTED RNA POLYMERASE III SUBUNIT RPC8"/>
    <property type="match status" value="1"/>
</dbReference>
<dbReference type="STRING" id="37360.A0A0G4J2C2"/>
<dbReference type="OrthoDB" id="10256606at2759"/>
<gene>
    <name evidence="6" type="ORF">PBRA_002125</name>
</gene>
<comment type="subcellular location">
    <subcellularLocation>
        <location evidence="1">Nucleus</location>
    </subcellularLocation>
</comment>
<name>A0A0G4J2C2_PLABS</name>
<organism evidence="6 7">
    <name type="scientific">Plasmodiophora brassicae</name>
    <name type="common">Clubroot disease agent</name>
    <dbReference type="NCBI Taxonomy" id="37360"/>
    <lineage>
        <taxon>Eukaryota</taxon>
        <taxon>Sar</taxon>
        <taxon>Rhizaria</taxon>
        <taxon>Endomyxa</taxon>
        <taxon>Phytomyxea</taxon>
        <taxon>Plasmodiophorida</taxon>
        <taxon>Plasmodiophoridae</taxon>
        <taxon>Plasmodiophora</taxon>
    </lineage>
</organism>
<dbReference type="InterPro" id="IPR036898">
    <property type="entry name" value="RNA_pol_Rpb7-like_N_sf"/>
</dbReference>
<evidence type="ECO:0000313" key="7">
    <source>
        <dbReference type="Proteomes" id="UP000039324"/>
    </source>
</evidence>
<dbReference type="GO" id="GO:0006384">
    <property type="term" value="P:transcription initiation at RNA polymerase III promoter"/>
    <property type="evidence" value="ECO:0007669"/>
    <property type="project" value="TreeGrafter"/>
</dbReference>
<keyword evidence="3" id="KW-0240">DNA-directed RNA polymerase</keyword>
<dbReference type="InterPro" id="IPR012340">
    <property type="entry name" value="NA-bd_OB-fold"/>
</dbReference>
<proteinExistence type="inferred from homology"/>
<accession>A0A0G4J2C2</accession>
<evidence type="ECO:0000256" key="4">
    <source>
        <dbReference type="ARBA" id="ARBA00023163"/>
    </source>
</evidence>
<reference evidence="6 7" key="1">
    <citation type="submission" date="2015-02" db="EMBL/GenBank/DDBJ databases">
        <authorList>
            <person name="Chooi Y.-H."/>
        </authorList>
    </citation>
    <scope>NUCLEOTIDE SEQUENCE [LARGE SCALE GENOMIC DNA]</scope>
    <source>
        <strain evidence="6">E3</strain>
    </source>
</reference>
<feature type="domain" description="RNA polymerase III subunit Rpc25" evidence="5">
    <location>
        <begin position="102"/>
        <end position="215"/>
    </location>
</feature>
<evidence type="ECO:0000313" key="6">
    <source>
        <dbReference type="EMBL" id="CEP01519.1"/>
    </source>
</evidence>
<dbReference type="Pfam" id="PF08292">
    <property type="entry name" value="RNA_pol_Rbc25"/>
    <property type="match status" value="1"/>
</dbReference>
<dbReference type="InterPro" id="IPR013238">
    <property type="entry name" value="RNA_pol_III_Rbc25"/>
</dbReference>
<dbReference type="OMA" id="LGPTLWW"/>
<dbReference type="SUPFAM" id="SSF50249">
    <property type="entry name" value="Nucleic acid-binding proteins"/>
    <property type="match status" value="1"/>
</dbReference>
<dbReference type="Proteomes" id="UP000039324">
    <property type="component" value="Unassembled WGS sequence"/>
</dbReference>
<dbReference type="Gene3D" id="2.40.50.140">
    <property type="entry name" value="Nucleic acid-binding proteins"/>
    <property type="match status" value="1"/>
</dbReference>
<evidence type="ECO:0000256" key="2">
    <source>
        <dbReference type="ARBA" id="ARBA00009307"/>
    </source>
</evidence>
<dbReference type="PANTHER" id="PTHR12709">
    <property type="entry name" value="DNA-DIRECTED RNA POLYMERASE II, III"/>
    <property type="match status" value="1"/>
</dbReference>
<sequence length="225" mass="25679">MFVEVDIRDVLRLPAQCIVPDIVPAVHFALLEKWARSIIALECAEAELRSSRYVNRVLNDQGLCVCVRHLSSVGDPYLFPGDGGVHVRVECSLVFFRPFVDEVLVGKVRHSDPSGLLVSLEFTEDVFISKEQFPEPSFFDEEEKLWYWKYLDNEMYIDAGEPIRFRVIAIEYCQEQRDPSPQADDDSVKLMADLRPAMRVQGSIAEDGLGLIKWWVQQPDAASDE</sequence>
<dbReference type="SUPFAM" id="SSF88798">
    <property type="entry name" value="N-terminal, heterodimerisation domain of RBP7 (RpoE)"/>
    <property type="match status" value="1"/>
</dbReference>
<dbReference type="Gene3D" id="3.30.1490.120">
    <property type="entry name" value="RNA polymerase Rpb7-like, N-terminal domain"/>
    <property type="match status" value="1"/>
</dbReference>
<evidence type="ECO:0000256" key="1">
    <source>
        <dbReference type="ARBA" id="ARBA00004123"/>
    </source>
</evidence>
<evidence type="ECO:0000259" key="5">
    <source>
        <dbReference type="Pfam" id="PF08292"/>
    </source>
</evidence>